<dbReference type="AlphaFoldDB" id="L0AAH7"/>
<dbReference type="STRING" id="1056495.Calag_0689"/>
<accession>L0AAH7</accession>
<dbReference type="eggNOG" id="arCOG03278">
    <property type="taxonomic scope" value="Archaea"/>
</dbReference>
<dbReference type="PANTHER" id="PTHR36306">
    <property type="entry name" value="ALPHA-AMYLASE-RELATED-RELATED"/>
    <property type="match status" value="1"/>
</dbReference>
<evidence type="ECO:0000313" key="4">
    <source>
        <dbReference type="EMBL" id="AFZ70434.1"/>
    </source>
</evidence>
<dbReference type="PANTHER" id="PTHR36306:SF1">
    <property type="entry name" value="ALPHA-AMYLASE-RELATED"/>
    <property type="match status" value="1"/>
</dbReference>
<keyword evidence="2" id="KW-0119">Carbohydrate metabolism</keyword>
<dbReference type="InParanoid" id="L0AAH7"/>
<dbReference type="SUPFAM" id="SSF88713">
    <property type="entry name" value="Glycoside hydrolase/deacetylase"/>
    <property type="match status" value="1"/>
</dbReference>
<dbReference type="Gene3D" id="3.20.110.20">
    <property type="match status" value="1"/>
</dbReference>
<dbReference type="GO" id="GO:0003824">
    <property type="term" value="F:catalytic activity"/>
    <property type="evidence" value="ECO:0007669"/>
    <property type="project" value="InterPro"/>
</dbReference>
<dbReference type="KEGG" id="clg:Calag_0689"/>
<dbReference type="EMBL" id="CP003378">
    <property type="protein sequence ID" value="AFZ70434.1"/>
    <property type="molecule type" value="Genomic_DNA"/>
</dbReference>
<dbReference type="InterPro" id="IPR052046">
    <property type="entry name" value="GH57_Enzymes"/>
</dbReference>
<evidence type="ECO:0000256" key="1">
    <source>
        <dbReference type="ARBA" id="ARBA00006821"/>
    </source>
</evidence>
<dbReference type="InterPro" id="IPR004300">
    <property type="entry name" value="Glyco_hydro_57_N"/>
</dbReference>
<evidence type="ECO:0000256" key="2">
    <source>
        <dbReference type="ARBA" id="ARBA00023277"/>
    </source>
</evidence>
<organism evidence="4 5">
    <name type="scientific">Caldisphaera lagunensis (strain DSM 15908 / JCM 11604 / ANMR 0165 / IC-154)</name>
    <dbReference type="NCBI Taxonomy" id="1056495"/>
    <lineage>
        <taxon>Archaea</taxon>
        <taxon>Thermoproteota</taxon>
        <taxon>Thermoprotei</taxon>
        <taxon>Acidilobales</taxon>
        <taxon>Caldisphaeraceae</taxon>
        <taxon>Caldisphaera</taxon>
    </lineage>
</organism>
<sequence length="471" mass="55950">MEIALLFEMHQPARLKKLSEFPPTSIPENLDEIFDNYTDKIILDRVTERTYRHATKILKNNIEKYKDFKINFSISGILLEQLNKNYKDVIKLFQDLANTERVEFLSQTYYHSLAWFIDKREFYDQIKMQSELVEDIIGYKPKSAENTEFIYNNDIGCFLKEMGFDVVVTEGVDYILNGRSPNKIYKNPLCNNKVVLRNYRLSDDIGFRFSNRNWEEYPLTADKYAYWINVTPGDFLLIAIDYETFGEHHNPSTGIYEFLDYLPKEILKFKNLRFSNINEAGPPGDYYDVPPFKTISWADERDLSAWLGNPLQKDAFNTLRKLYYYARYLGKDILESYRKLTISDHLYYMATKYGSMNEVHTYFNPMGGYEKAFHSFIIATTILSQKLRQKINENMCEFLRNFELPDDLCFYFNYRGNISKACSIEQLLRKIKEFPKDYLDSINEYVNQWLSQLFMIKDINEISKRCPDLYI</sequence>
<feature type="domain" description="Glycoside hydrolase family 57 N-terminal" evidence="3">
    <location>
        <begin position="4"/>
        <end position="280"/>
    </location>
</feature>
<protein>
    <submittedName>
        <fullName evidence="4">Alpha-amylase/alpha-mannosidase</fullName>
    </submittedName>
</protein>
<proteinExistence type="inferred from homology"/>
<dbReference type="Pfam" id="PF03065">
    <property type="entry name" value="Glyco_hydro_57"/>
    <property type="match status" value="1"/>
</dbReference>
<dbReference type="CDD" id="cd10795">
    <property type="entry name" value="GH57N_MJA1_like"/>
    <property type="match status" value="1"/>
</dbReference>
<gene>
    <name evidence="4" type="ordered locus">Calag_0689</name>
</gene>
<keyword evidence="5" id="KW-1185">Reference proteome</keyword>
<dbReference type="Proteomes" id="UP000010469">
    <property type="component" value="Chromosome"/>
</dbReference>
<dbReference type="OrthoDB" id="64936at2157"/>
<dbReference type="GO" id="GO:0005975">
    <property type="term" value="P:carbohydrate metabolic process"/>
    <property type="evidence" value="ECO:0007669"/>
    <property type="project" value="InterPro"/>
</dbReference>
<name>L0AAH7_CALLD</name>
<comment type="similarity">
    <text evidence="1">Belongs to the glycosyl hydrolase 57 family.</text>
</comment>
<evidence type="ECO:0000313" key="5">
    <source>
        <dbReference type="Proteomes" id="UP000010469"/>
    </source>
</evidence>
<dbReference type="FunCoup" id="L0AAH7">
    <property type="interactions" value="5"/>
</dbReference>
<dbReference type="HOGENOM" id="CLU_033691_0_0_2"/>
<reference evidence="5" key="1">
    <citation type="submission" date="2012-03" db="EMBL/GenBank/DDBJ databases">
        <title>Complete genome of Caldisphaera lagunensis DSM 15908.</title>
        <authorList>
            <person name="Lucas S."/>
            <person name="Copeland A."/>
            <person name="Lapidus A."/>
            <person name="Glavina del Rio T."/>
            <person name="Dalin E."/>
            <person name="Tice H."/>
            <person name="Bruce D."/>
            <person name="Goodwin L."/>
            <person name="Pitluck S."/>
            <person name="Peters L."/>
            <person name="Mikhailova N."/>
            <person name="Teshima H."/>
            <person name="Kyrpides N."/>
            <person name="Mavromatis K."/>
            <person name="Ivanova N."/>
            <person name="Brettin T."/>
            <person name="Detter J.C."/>
            <person name="Han C."/>
            <person name="Larimer F."/>
            <person name="Land M."/>
            <person name="Hauser L."/>
            <person name="Markowitz V."/>
            <person name="Cheng J.-F."/>
            <person name="Hugenholtz P."/>
            <person name="Woyke T."/>
            <person name="Wu D."/>
            <person name="Spring S."/>
            <person name="Schroeder M."/>
            <person name="Brambilla E."/>
            <person name="Klenk H.-P."/>
            <person name="Eisen J.A."/>
        </authorList>
    </citation>
    <scope>NUCLEOTIDE SEQUENCE [LARGE SCALE GENOMIC DNA]</scope>
    <source>
        <strain evidence="5">DSM 15908 / JCM 11604 / IC-154</strain>
    </source>
</reference>
<dbReference type="InterPro" id="IPR011330">
    <property type="entry name" value="Glyco_hydro/deAcase_b/a-brl"/>
</dbReference>
<evidence type="ECO:0000259" key="3">
    <source>
        <dbReference type="Pfam" id="PF03065"/>
    </source>
</evidence>